<feature type="binding site" evidence="8">
    <location>
        <position position="102"/>
    </location>
    <ligand>
        <name>Mg(2+)</name>
        <dbReference type="ChEBI" id="CHEBI:18420"/>
    </ligand>
</feature>
<proteinExistence type="inferred from homology"/>
<sequence length="137" mass="15053">MILVDTNVWSELVRQRPDKRVVAWEQEHAEELWLSSVVVGEFLSGVEAMPQGTRKRLLGETYETILAIYADRLIGFDLPAARRYAAVLTFQEAAGRDPGTADTQIAATALAAGMALATRNTKHFAGLGLDLINPWEA</sequence>
<evidence type="ECO:0000256" key="2">
    <source>
        <dbReference type="ARBA" id="ARBA00022649"/>
    </source>
</evidence>
<dbReference type="InterPro" id="IPR022907">
    <property type="entry name" value="VapC_family"/>
</dbReference>
<dbReference type="Gene3D" id="3.40.50.1010">
    <property type="entry name" value="5'-nuclease"/>
    <property type="match status" value="1"/>
</dbReference>
<keyword evidence="5 8" id="KW-0378">Hydrolase</keyword>
<dbReference type="InterPro" id="IPR002716">
    <property type="entry name" value="PIN_dom"/>
</dbReference>
<keyword evidence="3 8" id="KW-0540">Nuclease</keyword>
<comment type="caution">
    <text evidence="10">The sequence shown here is derived from an EMBL/GenBank/DDBJ whole genome shotgun (WGS) entry which is preliminary data.</text>
</comment>
<evidence type="ECO:0000256" key="5">
    <source>
        <dbReference type="ARBA" id="ARBA00022801"/>
    </source>
</evidence>
<accession>A0ABU9XRY8</accession>
<protein>
    <recommendedName>
        <fullName evidence="8">Ribonuclease VapC</fullName>
        <shortName evidence="8">RNase VapC</shortName>
        <ecNumber evidence="8">3.1.-.-</ecNumber>
    </recommendedName>
    <alternativeName>
        <fullName evidence="8">Toxin VapC</fullName>
    </alternativeName>
</protein>
<evidence type="ECO:0000259" key="9">
    <source>
        <dbReference type="Pfam" id="PF01850"/>
    </source>
</evidence>
<dbReference type="PANTHER" id="PTHR33653:SF1">
    <property type="entry name" value="RIBONUCLEASE VAPC2"/>
    <property type="match status" value="1"/>
</dbReference>
<comment type="cofactor">
    <cofactor evidence="1 8">
        <name>Mg(2+)</name>
        <dbReference type="ChEBI" id="CHEBI:18420"/>
    </cofactor>
</comment>
<keyword evidence="11" id="KW-1185">Reference proteome</keyword>
<keyword evidence="2 8" id="KW-1277">Toxin-antitoxin system</keyword>
<keyword evidence="8" id="KW-0800">Toxin</keyword>
<evidence type="ECO:0000313" key="11">
    <source>
        <dbReference type="Proteomes" id="UP001404104"/>
    </source>
</evidence>
<dbReference type="Pfam" id="PF01850">
    <property type="entry name" value="PIN"/>
    <property type="match status" value="1"/>
</dbReference>
<organism evidence="10 11">
    <name type="scientific">Sphingomonas qilianensis</name>
    <dbReference type="NCBI Taxonomy" id="1736690"/>
    <lineage>
        <taxon>Bacteria</taxon>
        <taxon>Pseudomonadati</taxon>
        <taxon>Pseudomonadota</taxon>
        <taxon>Alphaproteobacteria</taxon>
        <taxon>Sphingomonadales</taxon>
        <taxon>Sphingomonadaceae</taxon>
        <taxon>Sphingomonas</taxon>
    </lineage>
</organism>
<keyword evidence="4 8" id="KW-0479">Metal-binding</keyword>
<evidence type="ECO:0000256" key="1">
    <source>
        <dbReference type="ARBA" id="ARBA00001946"/>
    </source>
</evidence>
<name>A0ABU9XRY8_9SPHN</name>
<comment type="function">
    <text evidence="8">Toxic component of a toxin-antitoxin (TA) system. An RNase.</text>
</comment>
<evidence type="ECO:0000313" key="10">
    <source>
        <dbReference type="EMBL" id="MEN2785471.1"/>
    </source>
</evidence>
<evidence type="ECO:0000256" key="7">
    <source>
        <dbReference type="ARBA" id="ARBA00038093"/>
    </source>
</evidence>
<dbReference type="Proteomes" id="UP001404104">
    <property type="component" value="Unassembled WGS sequence"/>
</dbReference>
<evidence type="ECO:0000256" key="6">
    <source>
        <dbReference type="ARBA" id="ARBA00022842"/>
    </source>
</evidence>
<dbReference type="SUPFAM" id="SSF88723">
    <property type="entry name" value="PIN domain-like"/>
    <property type="match status" value="1"/>
</dbReference>
<dbReference type="EMBL" id="JBDIMF010000001">
    <property type="protein sequence ID" value="MEN2785471.1"/>
    <property type="molecule type" value="Genomic_DNA"/>
</dbReference>
<dbReference type="EC" id="3.1.-.-" evidence="8"/>
<feature type="binding site" evidence="8">
    <location>
        <position position="5"/>
    </location>
    <ligand>
        <name>Mg(2+)</name>
        <dbReference type="ChEBI" id="CHEBI:18420"/>
    </ligand>
</feature>
<evidence type="ECO:0000256" key="8">
    <source>
        <dbReference type="HAMAP-Rule" id="MF_00265"/>
    </source>
</evidence>
<feature type="domain" description="PIN" evidence="9">
    <location>
        <begin position="2"/>
        <end position="122"/>
    </location>
</feature>
<evidence type="ECO:0000256" key="4">
    <source>
        <dbReference type="ARBA" id="ARBA00022723"/>
    </source>
</evidence>
<gene>
    <name evidence="8" type="primary">vapC</name>
    <name evidence="10" type="ORF">ABC969_03430</name>
</gene>
<keyword evidence="6 8" id="KW-0460">Magnesium</keyword>
<dbReference type="PANTHER" id="PTHR33653">
    <property type="entry name" value="RIBONUCLEASE VAPC2"/>
    <property type="match status" value="1"/>
</dbReference>
<dbReference type="HAMAP" id="MF_00265">
    <property type="entry name" value="VapC_Nob1"/>
    <property type="match status" value="1"/>
</dbReference>
<dbReference type="InterPro" id="IPR029060">
    <property type="entry name" value="PIN-like_dom_sf"/>
</dbReference>
<evidence type="ECO:0000256" key="3">
    <source>
        <dbReference type="ARBA" id="ARBA00022722"/>
    </source>
</evidence>
<dbReference type="InterPro" id="IPR050556">
    <property type="entry name" value="Type_II_TA_system_RNase"/>
</dbReference>
<comment type="similarity">
    <text evidence="7 8">Belongs to the PINc/VapC protein family.</text>
</comment>
<reference evidence="10 11" key="1">
    <citation type="submission" date="2024-05" db="EMBL/GenBank/DDBJ databases">
        <authorList>
            <person name="Liu Q."/>
            <person name="Xin Y.-H."/>
        </authorList>
    </citation>
    <scope>NUCLEOTIDE SEQUENCE [LARGE SCALE GENOMIC DNA]</scope>
    <source>
        <strain evidence="10 11">CGMCC 1.15349</strain>
    </source>
</reference>
<dbReference type="RefSeq" id="WP_345862970.1">
    <property type="nucleotide sequence ID" value="NZ_JBDIMF010000001.1"/>
</dbReference>